<keyword evidence="3" id="KW-1185">Reference proteome</keyword>
<accession>A0A8C0JE03</accession>
<reference evidence="2" key="1">
    <citation type="submission" date="2025-08" db="UniProtKB">
        <authorList>
            <consortium name="Ensembl"/>
        </authorList>
    </citation>
    <scope>IDENTIFICATION</scope>
</reference>
<dbReference type="GeneTree" id="ENSGT00940000160807"/>
<evidence type="ECO:0000313" key="3">
    <source>
        <dbReference type="Proteomes" id="UP000694404"/>
    </source>
</evidence>
<evidence type="ECO:0000256" key="1">
    <source>
        <dbReference type="SAM" id="MobiDB-lite"/>
    </source>
</evidence>
<organism evidence="2 3">
    <name type="scientific">Chelonoidis abingdonii</name>
    <name type="common">Abingdon island giant tortoise</name>
    <name type="synonym">Testudo abingdonii</name>
    <dbReference type="NCBI Taxonomy" id="106734"/>
    <lineage>
        <taxon>Eukaryota</taxon>
        <taxon>Metazoa</taxon>
        <taxon>Chordata</taxon>
        <taxon>Craniata</taxon>
        <taxon>Vertebrata</taxon>
        <taxon>Euteleostomi</taxon>
        <taxon>Archelosauria</taxon>
        <taxon>Testudinata</taxon>
        <taxon>Testudines</taxon>
        <taxon>Cryptodira</taxon>
        <taxon>Durocryptodira</taxon>
        <taxon>Testudinoidea</taxon>
        <taxon>Testudinidae</taxon>
        <taxon>Chelonoidis</taxon>
    </lineage>
</organism>
<dbReference type="PANTHER" id="PTHR45913:SF22">
    <property type="entry name" value="SCAN BOX DOMAIN-CONTAINING PROTEIN"/>
    <property type="match status" value="1"/>
</dbReference>
<dbReference type="Proteomes" id="UP000694404">
    <property type="component" value="Unplaced"/>
</dbReference>
<dbReference type="InterPro" id="IPR012337">
    <property type="entry name" value="RNaseH-like_sf"/>
</dbReference>
<protein>
    <submittedName>
        <fullName evidence="2">Uncharacterized protein</fullName>
    </submittedName>
</protein>
<dbReference type="SUPFAM" id="SSF53098">
    <property type="entry name" value="Ribonuclease H-like"/>
    <property type="match status" value="1"/>
</dbReference>
<feature type="region of interest" description="Disordered" evidence="1">
    <location>
        <begin position="1"/>
        <end position="55"/>
    </location>
</feature>
<dbReference type="PANTHER" id="PTHR45913">
    <property type="entry name" value="EPM2A-INTERACTING PROTEIN 1"/>
    <property type="match status" value="1"/>
</dbReference>
<sequence>TPVCSCESQPRPLRRAVSPDSDRNARLRAPTQHVAATPDLSSTSAPGFEPRPDPCDPDLIPTSALGCEPRPRCAGASPQLHSTSCAAPSPRKGRQIEVCPGHHLSSGWPCANFLLKIMATCTAKTQTSSAVKASHVMSLRIATSSASMQRYCGTYGGNDTAKKLNMLSVSNDTVKRRICEMFEEIKKQAVHEIKHFAFSMFSLQLDETTDVTHYAQLIAFVQYVNAGDVNDKFLFREKLETPTTAQDIFNKVNAFFESNGIEWKNLCGICTNGAPAMMGARSGFQQKVKCVSPNVIVTHCGIHRQVLAAKTLPICLNAVVDVVIRAVNYMKAHALNSRLFRELCNEMSDEYEVLLFHTHVQWLSRGRALKHVFMLHEAMAEFFLRKQKQELNKLFSDKKWLLCLAYLVDIFGSLNDLNLSLQGKHSTLIDLTNKIKAFQMKLDLWCRKPDTERYDMFPTLSSFSEEEEVDIDSALKSAISEYLRALLEEFSHYFPVLPEALHSLVKNLFNVIAEQLPTDNIHTQEQFINMIHDNEVKEKFTQLPPNQFWCSVASEYPLVSEMALKVLLPFPTTFECEYGFSSLLTIKRKSRNWLDVKDDIRCAFSKTPRIKLLVSNSIIHLTDFWLLQVINRCQVLK</sequence>
<name>A0A8C0JE03_CHEAB</name>
<evidence type="ECO:0000313" key="2">
    <source>
        <dbReference type="Ensembl" id="ENSCABP00000030131.1"/>
    </source>
</evidence>
<dbReference type="OMA" id="TSIQPRF"/>
<reference evidence="2" key="2">
    <citation type="submission" date="2025-09" db="UniProtKB">
        <authorList>
            <consortium name="Ensembl"/>
        </authorList>
    </citation>
    <scope>IDENTIFICATION</scope>
</reference>
<dbReference type="Ensembl" id="ENSCABT00000033024.1">
    <property type="protein sequence ID" value="ENSCABP00000030131.1"/>
    <property type="gene ID" value="ENSCABG00000022084.1"/>
</dbReference>
<proteinExistence type="predicted"/>
<dbReference type="AlphaFoldDB" id="A0A8C0JE03"/>